<dbReference type="CDD" id="cd05656">
    <property type="entry name" value="M42_Frv"/>
    <property type="match status" value="1"/>
</dbReference>
<dbReference type="Proteomes" id="UP000003093">
    <property type="component" value="Unassembled WGS sequence"/>
</dbReference>
<comment type="similarity">
    <text evidence="1 6">Belongs to the peptidase M42 family.</text>
</comment>
<keyword evidence="5 9" id="KW-0378">Hydrolase</keyword>
<dbReference type="SUPFAM" id="SSF101821">
    <property type="entry name" value="Aminopeptidase/glucanase lid domain"/>
    <property type="match status" value="1"/>
</dbReference>
<feature type="binding site" evidence="8">
    <location>
        <position position="188"/>
    </location>
    <ligand>
        <name>Zn(2+)</name>
        <dbReference type="ChEBI" id="CHEBI:29105"/>
        <label>1</label>
    </ligand>
</feature>
<dbReference type="AlphaFoldDB" id="A0ABC9Q206"/>
<keyword evidence="2" id="KW-0031">Aminopeptidase</keyword>
<proteinExistence type="inferred from homology"/>
<keyword evidence="3" id="KW-0645">Protease</keyword>
<dbReference type="InterPro" id="IPR008007">
    <property type="entry name" value="Peptidase_M42"/>
</dbReference>
<feature type="binding site" evidence="8">
    <location>
        <position position="188"/>
    </location>
    <ligand>
        <name>Zn(2+)</name>
        <dbReference type="ChEBI" id="CHEBI:29105"/>
        <label>2</label>
    </ligand>
</feature>
<evidence type="ECO:0000313" key="10">
    <source>
        <dbReference type="Proteomes" id="UP000003093"/>
    </source>
</evidence>
<organism evidence="9 10">
    <name type="scientific">Staphylococcus aureus subsp. aureus DR10</name>
    <dbReference type="NCBI Taxonomy" id="1155079"/>
    <lineage>
        <taxon>Bacteria</taxon>
        <taxon>Bacillati</taxon>
        <taxon>Bacillota</taxon>
        <taxon>Bacilli</taxon>
        <taxon>Bacillales</taxon>
        <taxon>Staphylococcaceae</taxon>
        <taxon>Staphylococcus</taxon>
    </lineage>
</organism>
<protein>
    <submittedName>
        <fullName evidence="9">Endoglucanase M</fullName>
        <ecNumber evidence="9">3.2.1.4</ecNumber>
    </submittedName>
</protein>
<dbReference type="Gene3D" id="3.40.630.10">
    <property type="entry name" value="Zn peptidases"/>
    <property type="match status" value="1"/>
</dbReference>
<comment type="cofactor">
    <cofactor evidence="8">
        <name>a divalent metal cation</name>
        <dbReference type="ChEBI" id="CHEBI:60240"/>
    </cofactor>
    <text evidence="8">Binds 2 divalent metal cations per subunit.</text>
</comment>
<dbReference type="InterPro" id="IPR023367">
    <property type="entry name" value="Peptidase_M42_dom2"/>
</dbReference>
<feature type="binding site" evidence="8">
    <location>
        <position position="331"/>
    </location>
    <ligand>
        <name>Zn(2+)</name>
        <dbReference type="ChEBI" id="CHEBI:29105"/>
        <label>2</label>
    </ligand>
</feature>
<evidence type="ECO:0000256" key="4">
    <source>
        <dbReference type="ARBA" id="ARBA00022723"/>
    </source>
</evidence>
<dbReference type="Gene3D" id="2.40.30.40">
    <property type="entry name" value="Peptidase M42, domain 2"/>
    <property type="match status" value="1"/>
</dbReference>
<evidence type="ECO:0000256" key="1">
    <source>
        <dbReference type="ARBA" id="ARBA00006272"/>
    </source>
</evidence>
<dbReference type="GO" id="GO:0008810">
    <property type="term" value="F:cellulase activity"/>
    <property type="evidence" value="ECO:0007669"/>
    <property type="project" value="UniProtKB-EC"/>
</dbReference>
<evidence type="ECO:0000256" key="6">
    <source>
        <dbReference type="PIRNR" id="PIRNR001123"/>
    </source>
</evidence>
<keyword evidence="4 8" id="KW-0479">Metal-binding</keyword>
<dbReference type="EMBL" id="AIDT01000003">
    <property type="protein sequence ID" value="EIA14692.1"/>
    <property type="molecule type" value="Genomic_DNA"/>
</dbReference>
<reference evidence="9 10" key="1">
    <citation type="journal article" date="2012" name="MBio">
        <title>Identification of a highly transmissible animal-independent Staphylococcus aureus ST398 clone with distinct genomic and cell adhesion properties.</title>
        <authorList>
            <person name="Uhlemann A.C."/>
            <person name="Porcella S.F."/>
            <person name="Trivedi S."/>
            <person name="Sullivan S.B."/>
            <person name="Hafer C."/>
            <person name="Kennedy A.D."/>
            <person name="Barbian K.D."/>
            <person name="McCarthy A.J."/>
            <person name="Street C."/>
            <person name="Hirschberg D.L."/>
            <person name="Lipkin W.I."/>
            <person name="Lindsay J.A."/>
            <person name="DeLeo F.R."/>
            <person name="Lowy F.D."/>
        </authorList>
    </citation>
    <scope>NUCLEOTIDE SEQUENCE [LARGE SCALE GENOMIC DNA]</scope>
    <source>
        <strain evidence="9 10">DR10</strain>
    </source>
</reference>
<dbReference type="EC" id="3.2.1.4" evidence="9"/>
<dbReference type="Pfam" id="PF05343">
    <property type="entry name" value="Peptidase_M42"/>
    <property type="match status" value="1"/>
</dbReference>
<feature type="binding site" evidence="8">
    <location>
        <position position="243"/>
    </location>
    <ligand>
        <name>Zn(2+)</name>
        <dbReference type="ChEBI" id="CHEBI:29105"/>
        <label>1</label>
    </ligand>
</feature>
<evidence type="ECO:0000313" key="9">
    <source>
        <dbReference type="EMBL" id="EIA14692.1"/>
    </source>
</evidence>
<dbReference type="GO" id="GO:0006508">
    <property type="term" value="P:proteolysis"/>
    <property type="evidence" value="ECO:0007669"/>
    <property type="project" value="UniProtKB-KW"/>
</dbReference>
<evidence type="ECO:0000256" key="8">
    <source>
        <dbReference type="PIRSR" id="PIRSR001123-2"/>
    </source>
</evidence>
<sequence length="366" mass="40328">MKYRRMNNMNQSVKLLKHLTDVNGIAGYEMQVKEAMRNYIEPVSDQIIEDNLGGIFGKKNAENGQYSIMISGHMDEVGFMVTKIDKHGFISFTPVGGWWNQVMLSQKVTITTDLGKEIRGIIGSKPPHVLTPEERKKPMEIKNMFIDIGVSSKEEAEEAGVEVGNMVTPYSEFEVLTNDKYLTAKAFDNRYGCALAVEVLKRLKDENIGINLYSGATVQEEVGLRGAKVAANTIKPDLAIAVDVGIAYDTPGMSGQTSDSKLGGGPVVIMMDATSIAHQGLRKHIKDVAKKHNIEVQWDTTPGGGTDAGSIHVANEGIPTMTIGVTLRYMHSNVSVLNVDDYENSVRLVTEIVRSLNDETYKNIMW</sequence>
<evidence type="ECO:0000256" key="5">
    <source>
        <dbReference type="ARBA" id="ARBA00022801"/>
    </source>
</evidence>
<keyword evidence="9" id="KW-0326">Glycosidase</keyword>
<dbReference type="PANTHER" id="PTHR32481:SF21">
    <property type="entry name" value="AMINOPEPTIDASE YSDC-RELATED"/>
    <property type="match status" value="1"/>
</dbReference>
<name>A0ABC9Q206_STAA5</name>
<dbReference type="PIRSF" id="PIRSF001123">
    <property type="entry name" value="PepA_GA"/>
    <property type="match status" value="1"/>
</dbReference>
<dbReference type="GO" id="GO:0046872">
    <property type="term" value="F:metal ion binding"/>
    <property type="evidence" value="ECO:0007669"/>
    <property type="project" value="UniProtKB-UniRule"/>
</dbReference>
<dbReference type="SUPFAM" id="SSF53187">
    <property type="entry name" value="Zn-dependent exopeptidases"/>
    <property type="match status" value="1"/>
</dbReference>
<dbReference type="InterPro" id="IPR051464">
    <property type="entry name" value="Peptidase_M42_aminopept"/>
</dbReference>
<evidence type="ECO:0000256" key="3">
    <source>
        <dbReference type="ARBA" id="ARBA00022670"/>
    </source>
</evidence>
<comment type="caution">
    <text evidence="9">The sequence shown here is derived from an EMBL/GenBank/DDBJ whole genome shotgun (WGS) entry which is preliminary data.</text>
</comment>
<dbReference type="PANTHER" id="PTHR32481">
    <property type="entry name" value="AMINOPEPTIDASE"/>
    <property type="match status" value="1"/>
</dbReference>
<gene>
    <name evidence="9" type="ORF">ST398NM02_2508</name>
</gene>
<accession>A0ABC9Q206</accession>
<evidence type="ECO:0000256" key="7">
    <source>
        <dbReference type="PIRSR" id="PIRSR001123-1"/>
    </source>
</evidence>
<dbReference type="GO" id="GO:0004177">
    <property type="term" value="F:aminopeptidase activity"/>
    <property type="evidence" value="ECO:0007669"/>
    <property type="project" value="UniProtKB-UniRule"/>
</dbReference>
<feature type="active site" description="Proton acceptor" evidence="7">
    <location>
        <position position="220"/>
    </location>
</feature>
<evidence type="ECO:0000256" key="2">
    <source>
        <dbReference type="ARBA" id="ARBA00022438"/>
    </source>
</evidence>
<feature type="binding site" evidence="8">
    <location>
        <position position="221"/>
    </location>
    <ligand>
        <name>Zn(2+)</name>
        <dbReference type="ChEBI" id="CHEBI:29105"/>
        <label>2</label>
    </ligand>
</feature>
<feature type="binding site" evidence="8">
    <location>
        <position position="73"/>
    </location>
    <ligand>
        <name>Zn(2+)</name>
        <dbReference type="ChEBI" id="CHEBI:29105"/>
        <label>1</label>
    </ligand>
</feature>